<feature type="transmembrane region" description="Helical" evidence="7">
    <location>
        <begin position="163"/>
        <end position="180"/>
    </location>
</feature>
<keyword evidence="7" id="KW-1003">Cell membrane</keyword>
<comment type="subunit">
    <text evidence="7">Heterodimer of a catalytic subunit (MsrP) and a heme-binding subunit (MsrQ).</text>
</comment>
<organism evidence="9 10">
    <name type="scientific">Deefgea salmonis</name>
    <dbReference type="NCBI Taxonomy" id="2875502"/>
    <lineage>
        <taxon>Bacteria</taxon>
        <taxon>Pseudomonadati</taxon>
        <taxon>Pseudomonadota</taxon>
        <taxon>Betaproteobacteria</taxon>
        <taxon>Neisseriales</taxon>
        <taxon>Chitinibacteraceae</taxon>
        <taxon>Deefgea</taxon>
    </lineage>
</organism>
<dbReference type="PANTHER" id="PTHR36964">
    <property type="entry name" value="PROTEIN-METHIONINE-SULFOXIDE REDUCTASE HEME-BINDING SUBUNIT MSRQ"/>
    <property type="match status" value="1"/>
</dbReference>
<dbReference type="EMBL" id="JAJAWG010000001">
    <property type="protein sequence ID" value="MCB5195133.1"/>
    <property type="molecule type" value="Genomic_DNA"/>
</dbReference>
<feature type="transmembrane region" description="Helical" evidence="7">
    <location>
        <begin position="63"/>
        <end position="81"/>
    </location>
</feature>
<reference evidence="9 10" key="1">
    <citation type="submission" date="2021-10" db="EMBL/GenBank/DDBJ databases">
        <authorList>
            <person name="Chen M."/>
        </authorList>
    </citation>
    <scope>NUCLEOTIDE SEQUENCE [LARGE SCALE GENOMIC DNA]</scope>
    <source>
        <strain evidence="9 10">H3-26</strain>
    </source>
</reference>
<name>A0ABS8BHF5_9NEIS</name>
<dbReference type="PANTHER" id="PTHR36964:SF1">
    <property type="entry name" value="PROTEIN-METHIONINE-SULFOXIDE REDUCTASE HEME-BINDING SUBUNIT MSRQ"/>
    <property type="match status" value="1"/>
</dbReference>
<accession>A0ABS8BHF5</accession>
<comment type="cofactor">
    <cofactor evidence="7">
        <name>heme b</name>
        <dbReference type="ChEBI" id="CHEBI:60344"/>
    </cofactor>
    <text evidence="7">Binds 1 heme b (iron(II)-protoporphyrin IX) group per subunit.</text>
</comment>
<dbReference type="InterPro" id="IPR013130">
    <property type="entry name" value="Fe3_Rdtase_TM_dom"/>
</dbReference>
<keyword evidence="7" id="KW-0479">Metal-binding</keyword>
<evidence type="ECO:0000259" key="8">
    <source>
        <dbReference type="Pfam" id="PF01794"/>
    </source>
</evidence>
<feature type="domain" description="Ferric oxidoreductase" evidence="8">
    <location>
        <begin position="61"/>
        <end position="175"/>
    </location>
</feature>
<dbReference type="HAMAP" id="MF_01207">
    <property type="entry name" value="MsrQ"/>
    <property type="match status" value="1"/>
</dbReference>
<keyword evidence="4 7" id="KW-1133">Transmembrane helix</keyword>
<dbReference type="Pfam" id="PF01794">
    <property type="entry name" value="Ferric_reduct"/>
    <property type="match status" value="1"/>
</dbReference>
<dbReference type="InterPro" id="IPR022837">
    <property type="entry name" value="MsrQ-like"/>
</dbReference>
<evidence type="ECO:0000256" key="6">
    <source>
        <dbReference type="ARBA" id="ARBA00023136"/>
    </source>
</evidence>
<feature type="transmembrane region" description="Helical" evidence="7">
    <location>
        <begin position="186"/>
        <end position="205"/>
    </location>
</feature>
<keyword evidence="3 7" id="KW-0812">Transmembrane</keyword>
<evidence type="ECO:0000256" key="1">
    <source>
        <dbReference type="ARBA" id="ARBA00004141"/>
    </source>
</evidence>
<keyword evidence="2 7" id="KW-0813">Transport</keyword>
<keyword evidence="10" id="KW-1185">Reference proteome</keyword>
<evidence type="ECO:0000313" key="10">
    <source>
        <dbReference type="Proteomes" id="UP001198034"/>
    </source>
</evidence>
<evidence type="ECO:0000256" key="2">
    <source>
        <dbReference type="ARBA" id="ARBA00022448"/>
    </source>
</evidence>
<comment type="subcellular location">
    <subcellularLocation>
        <location evidence="7">Cell membrane</location>
        <topology evidence="7">Multi-pass membrane protein</topology>
    </subcellularLocation>
    <subcellularLocation>
        <location evidence="1">Membrane</location>
        <topology evidence="1">Multi-pass membrane protein</topology>
    </subcellularLocation>
</comment>
<evidence type="ECO:0000256" key="7">
    <source>
        <dbReference type="HAMAP-Rule" id="MF_01207"/>
    </source>
</evidence>
<keyword evidence="7" id="KW-0249">Electron transport</keyword>
<evidence type="ECO:0000256" key="5">
    <source>
        <dbReference type="ARBA" id="ARBA00023004"/>
    </source>
</evidence>
<feature type="transmembrane region" description="Helical" evidence="7">
    <location>
        <begin position="93"/>
        <end position="111"/>
    </location>
</feature>
<keyword evidence="7" id="KW-0349">Heme</keyword>
<comment type="caution">
    <text evidence="7">Lacks conserved residue(s) required for the propagation of feature annotation.</text>
</comment>
<proteinExistence type="inferred from homology"/>
<gene>
    <name evidence="7" type="primary">msrQ</name>
    <name evidence="9" type="ORF">LG219_02360</name>
</gene>
<evidence type="ECO:0000313" key="9">
    <source>
        <dbReference type="EMBL" id="MCB5195133.1"/>
    </source>
</evidence>
<comment type="similarity">
    <text evidence="7">Belongs to the MsrQ family.</text>
</comment>
<evidence type="ECO:0000256" key="3">
    <source>
        <dbReference type="ARBA" id="ARBA00022692"/>
    </source>
</evidence>
<feature type="transmembrane region" description="Helical" evidence="7">
    <location>
        <begin position="131"/>
        <end position="151"/>
    </location>
</feature>
<comment type="caution">
    <text evidence="9">The sequence shown here is derived from an EMBL/GenBank/DDBJ whole genome shotgun (WGS) entry which is preliminary data.</text>
</comment>
<comment type="cofactor">
    <cofactor evidence="7">
        <name>FMN</name>
        <dbReference type="ChEBI" id="CHEBI:58210"/>
    </cofactor>
    <text evidence="7">Binds 1 FMN per subunit.</text>
</comment>
<dbReference type="Proteomes" id="UP001198034">
    <property type="component" value="Unassembled WGS sequence"/>
</dbReference>
<protein>
    <recommendedName>
        <fullName evidence="7">Protein-methionine-sulfoxide reductase heme-binding subunit MsrQ</fullName>
    </recommendedName>
    <alternativeName>
        <fullName evidence="7">Flavocytochrome MsrQ</fullName>
    </alternativeName>
</protein>
<keyword evidence="7" id="KW-0285">Flavoprotein</keyword>
<dbReference type="RefSeq" id="WP_226762938.1">
    <property type="nucleotide sequence ID" value="NZ_JAJAWG010000001.1"/>
</dbReference>
<keyword evidence="6 7" id="KW-0472">Membrane</keyword>
<sequence length="216" mass="25000">MQRIMNDGLKPIPTLLRDKLKRILPRPTKALLLIVGLLPLARALVLSLEAVNPIEFFTRSTGTWALVALLLTLSITPLRQLTGYSRLIDYRRMLGLFTFFYAFLHFMTYLWLDQFFDWSAIGLDILKRPFITVGFAAFVLLIPLAVTSNKGWMRRLKRNWSRLHRLVYVIAMLAVVHYLWLVKADLTTPAMYAAVLAVLLGWRVLRYWRDQAHANG</sequence>
<keyword evidence="7" id="KW-0288">FMN</keyword>
<keyword evidence="5 7" id="KW-0408">Iron</keyword>
<evidence type="ECO:0000256" key="4">
    <source>
        <dbReference type="ARBA" id="ARBA00022989"/>
    </source>
</evidence>
<comment type="function">
    <text evidence="7">Part of the MsrPQ system that repairs oxidized periplasmic proteins containing methionine sulfoxide residues (Met-O), using respiratory chain electrons. Thus protects these proteins from oxidative-stress damage caused by reactive species of oxygen and chlorine generated by the host defense mechanisms. MsrPQ is essential for the maintenance of envelope integrity under bleach stress, rescuing a wide series of structurally unrelated periplasmic proteins from methionine oxidation. MsrQ provides electrons for reduction to the reductase catalytic subunit MsrP, using the quinone pool of the respiratory chain.</text>
</comment>